<gene>
    <name evidence="1" type="ORF">H4W34_001158</name>
</gene>
<name>A0ABR9JL82_9ACTN</name>
<evidence type="ECO:0000313" key="2">
    <source>
        <dbReference type="Proteomes" id="UP000627838"/>
    </source>
</evidence>
<sequence length="29" mass="3327">MTAIFPLYDTYQEQSDRDIPLVVLDKGTP</sequence>
<protein>
    <submittedName>
        <fullName evidence="1">Uncharacterized protein</fullName>
    </submittedName>
</protein>
<proteinExistence type="predicted"/>
<dbReference type="Proteomes" id="UP000627838">
    <property type="component" value="Unassembled WGS sequence"/>
</dbReference>
<dbReference type="RefSeq" id="WP_225961034.1">
    <property type="nucleotide sequence ID" value="NZ_JADBDZ010000001.1"/>
</dbReference>
<reference evidence="1 2" key="1">
    <citation type="submission" date="2020-10" db="EMBL/GenBank/DDBJ databases">
        <title>Sequencing the genomes of 1000 actinobacteria strains.</title>
        <authorList>
            <person name="Klenk H.-P."/>
        </authorList>
    </citation>
    <scope>NUCLEOTIDE SEQUENCE [LARGE SCALE GENOMIC DNA]</scope>
    <source>
        <strain evidence="1 2">DSM 46744</strain>
    </source>
</reference>
<comment type="caution">
    <text evidence="1">The sequence shown here is derived from an EMBL/GenBank/DDBJ whole genome shotgun (WGS) entry which is preliminary data.</text>
</comment>
<dbReference type="EMBL" id="JADBDZ010000001">
    <property type="protein sequence ID" value="MBE1531325.1"/>
    <property type="molecule type" value="Genomic_DNA"/>
</dbReference>
<evidence type="ECO:0000313" key="1">
    <source>
        <dbReference type="EMBL" id="MBE1531325.1"/>
    </source>
</evidence>
<organism evidence="1 2">
    <name type="scientific">Actinomadura algeriensis</name>
    <dbReference type="NCBI Taxonomy" id="1679523"/>
    <lineage>
        <taxon>Bacteria</taxon>
        <taxon>Bacillati</taxon>
        <taxon>Actinomycetota</taxon>
        <taxon>Actinomycetes</taxon>
        <taxon>Streptosporangiales</taxon>
        <taxon>Thermomonosporaceae</taxon>
        <taxon>Actinomadura</taxon>
    </lineage>
</organism>
<accession>A0ABR9JL82</accession>
<keyword evidence="2" id="KW-1185">Reference proteome</keyword>